<comment type="caution">
    <text evidence="1">The sequence shown here is derived from an EMBL/GenBank/DDBJ whole genome shotgun (WGS) entry which is preliminary data.</text>
</comment>
<sequence>MTALASIVALLWAHLDDIFAVLFALQAVLVLISKLTPTPKDDAIAAKILSVLESIASVLSVKRKDFPAAPTSPGLF</sequence>
<evidence type="ECO:0000313" key="2">
    <source>
        <dbReference type="Proteomes" id="UP000273611"/>
    </source>
</evidence>
<dbReference type="RefSeq" id="WP_127431193.1">
    <property type="nucleotide sequence ID" value="NZ_BMFI01000012.1"/>
</dbReference>
<dbReference type="AlphaFoldDB" id="A0A432NG85"/>
<reference evidence="1 2" key="1">
    <citation type="journal article" date="2015" name="Int. J. Syst. Evol. Microbiol.">
        <title>Rhizobium anhuiense sp. nov., isolated from effective nodules of Vicia faba and Pisum sativum.</title>
        <authorList>
            <person name="Zhang Y.J."/>
            <person name="Zheng W.T."/>
            <person name="Everall I."/>
            <person name="Young J.P."/>
            <person name="Zhang X.X."/>
            <person name="Tian C.F."/>
            <person name="Sui X.H."/>
            <person name="Wang E.T."/>
            <person name="Chen W.X."/>
        </authorList>
    </citation>
    <scope>NUCLEOTIDE SEQUENCE [LARGE SCALE GENOMIC DNA]</scope>
    <source>
        <strain evidence="1 2">CCBAU 23252</strain>
    </source>
</reference>
<proteinExistence type="predicted"/>
<organism evidence="1 2">
    <name type="scientific">Rhizobium anhuiense</name>
    <dbReference type="NCBI Taxonomy" id="1184720"/>
    <lineage>
        <taxon>Bacteria</taxon>
        <taxon>Pseudomonadati</taxon>
        <taxon>Pseudomonadota</taxon>
        <taxon>Alphaproteobacteria</taxon>
        <taxon>Hyphomicrobiales</taxon>
        <taxon>Rhizobiaceae</taxon>
        <taxon>Rhizobium/Agrobacterium group</taxon>
        <taxon>Rhizobium</taxon>
    </lineage>
</organism>
<name>A0A432NG85_9HYPH</name>
<evidence type="ECO:0000313" key="1">
    <source>
        <dbReference type="EMBL" id="RUL98571.1"/>
    </source>
</evidence>
<accession>A0A432NG85</accession>
<dbReference type="EMBL" id="RIBW01000013">
    <property type="protein sequence ID" value="RUL98571.1"/>
    <property type="molecule type" value="Genomic_DNA"/>
</dbReference>
<protein>
    <submittedName>
        <fullName evidence="1">Uncharacterized protein</fullName>
    </submittedName>
</protein>
<dbReference type="Proteomes" id="UP000273611">
    <property type="component" value="Unassembled WGS sequence"/>
</dbReference>
<gene>
    <name evidence="1" type="ORF">EEQ99_24170</name>
</gene>